<dbReference type="EMBL" id="LVLJ01001546">
    <property type="protein sequence ID" value="OAE29036.1"/>
    <property type="molecule type" value="Genomic_DNA"/>
</dbReference>
<dbReference type="AlphaFoldDB" id="A0A176WA96"/>
<dbReference type="Proteomes" id="UP000077202">
    <property type="component" value="Unassembled WGS sequence"/>
</dbReference>
<evidence type="ECO:0000313" key="2">
    <source>
        <dbReference type="EMBL" id="OAE29036.1"/>
    </source>
</evidence>
<name>A0A176WA96_MARPO</name>
<organism evidence="2 3">
    <name type="scientific">Marchantia polymorpha subsp. ruderalis</name>
    <dbReference type="NCBI Taxonomy" id="1480154"/>
    <lineage>
        <taxon>Eukaryota</taxon>
        <taxon>Viridiplantae</taxon>
        <taxon>Streptophyta</taxon>
        <taxon>Embryophyta</taxon>
        <taxon>Marchantiophyta</taxon>
        <taxon>Marchantiopsida</taxon>
        <taxon>Marchantiidae</taxon>
        <taxon>Marchantiales</taxon>
        <taxon>Marchantiaceae</taxon>
        <taxon>Marchantia</taxon>
    </lineage>
</organism>
<feature type="compositionally biased region" description="Basic and acidic residues" evidence="1">
    <location>
        <begin position="30"/>
        <end position="43"/>
    </location>
</feature>
<keyword evidence="3" id="KW-1185">Reference proteome</keyword>
<proteinExistence type="predicted"/>
<feature type="region of interest" description="Disordered" evidence="1">
    <location>
        <begin position="1"/>
        <end position="66"/>
    </location>
</feature>
<protein>
    <submittedName>
        <fullName evidence="2">Uncharacterized protein</fullName>
    </submittedName>
</protein>
<accession>A0A176WA96</accession>
<evidence type="ECO:0000256" key="1">
    <source>
        <dbReference type="SAM" id="MobiDB-lite"/>
    </source>
</evidence>
<evidence type="ECO:0000313" key="3">
    <source>
        <dbReference type="Proteomes" id="UP000077202"/>
    </source>
</evidence>
<gene>
    <name evidence="2" type="ORF">AXG93_146s1100</name>
</gene>
<sequence length="254" mass="27985">MDGSGMDGPWKWSLTRPKPFTAGPNPQKLRGSEAQRLRPDNRGTRTLPGSEPDLIRVGQTKCSRPLPPHCREASPEMEHFLHHAGYGLIELHGGKKRNLGGDHQTLFPSCSDHLYPAFQNQRTCSKVLNKKSQKAAPTLSFRSPSRTEQQQKVASVLHRIHPPPGARPSPVVTTARLAKGRLGSFAGRNDLPQAYPNRSSAARLSTQYHYVSRRDASIRVSEYSVDTIRYHPIPSQASSESQVEAVIGSGVPMS</sequence>
<comment type="caution">
    <text evidence="2">The sequence shown here is derived from an EMBL/GenBank/DDBJ whole genome shotgun (WGS) entry which is preliminary data.</text>
</comment>
<reference evidence="2" key="1">
    <citation type="submission" date="2016-03" db="EMBL/GenBank/DDBJ databases">
        <title>Mechanisms controlling the formation of the plant cell surface in tip-growing cells are functionally conserved among land plants.</title>
        <authorList>
            <person name="Honkanen S."/>
            <person name="Jones V.A."/>
            <person name="Morieri G."/>
            <person name="Champion C."/>
            <person name="Hetherington A.J."/>
            <person name="Kelly S."/>
            <person name="Saint-Marcoux D."/>
            <person name="Proust H."/>
            <person name="Prescott H."/>
            <person name="Dolan L."/>
        </authorList>
    </citation>
    <scope>NUCLEOTIDE SEQUENCE [LARGE SCALE GENOMIC DNA]</scope>
    <source>
        <tissue evidence="2">Whole gametophyte</tissue>
    </source>
</reference>